<dbReference type="InterPro" id="IPR013325">
    <property type="entry name" value="RNA_pol_sigma_r2"/>
</dbReference>
<gene>
    <name evidence="8" type="ORF">GCM10010967_19300</name>
</gene>
<keyword evidence="3" id="KW-0731">Sigma factor</keyword>
<keyword evidence="4" id="KW-0238">DNA-binding</keyword>
<evidence type="ECO:0000256" key="5">
    <source>
        <dbReference type="ARBA" id="ARBA00023163"/>
    </source>
</evidence>
<evidence type="ECO:0000256" key="3">
    <source>
        <dbReference type="ARBA" id="ARBA00023082"/>
    </source>
</evidence>
<sequence>MVKPHPVVRKLENIPQAHVKFLKLFHLKGNEPVPEAEKLAAYRRSGDVSALGVLYAPYMDMVFGVCFQYLRDEEDSKDAVMQIFEKLIVDLKQHEVSNLKSWLHSVARNHCLMKLRSARSVAGFEHLEDADHELYAALDRDDSPLHLEGRLDALDDCMQKLTREQRMSIELFYMQEKCYRDIAGETGFDMGKVKSYIQNGKRNLKICIESHGSY</sequence>
<dbReference type="InterPro" id="IPR007627">
    <property type="entry name" value="RNA_pol_sigma70_r2"/>
</dbReference>
<dbReference type="Gene3D" id="1.10.1740.10">
    <property type="match status" value="1"/>
</dbReference>
<dbReference type="InterPro" id="IPR013249">
    <property type="entry name" value="RNA_pol_sigma70_r4_t2"/>
</dbReference>
<dbReference type="PANTHER" id="PTHR43133:SF8">
    <property type="entry name" value="RNA POLYMERASE SIGMA FACTOR HI_1459-RELATED"/>
    <property type="match status" value="1"/>
</dbReference>
<dbReference type="PANTHER" id="PTHR43133">
    <property type="entry name" value="RNA POLYMERASE ECF-TYPE SIGMA FACTO"/>
    <property type="match status" value="1"/>
</dbReference>
<dbReference type="InterPro" id="IPR039425">
    <property type="entry name" value="RNA_pol_sigma-70-like"/>
</dbReference>
<reference evidence="9" key="1">
    <citation type="journal article" date="2019" name="Int. J. Syst. Evol. Microbiol.">
        <title>The Global Catalogue of Microorganisms (GCM) 10K type strain sequencing project: providing services to taxonomists for standard genome sequencing and annotation.</title>
        <authorList>
            <consortium name="The Broad Institute Genomics Platform"/>
            <consortium name="The Broad Institute Genome Sequencing Center for Infectious Disease"/>
            <person name="Wu L."/>
            <person name="Ma J."/>
        </authorList>
    </citation>
    <scope>NUCLEOTIDE SEQUENCE [LARGE SCALE GENOMIC DNA]</scope>
    <source>
        <strain evidence="9">CGMCC 1.6375</strain>
    </source>
</reference>
<evidence type="ECO:0000256" key="4">
    <source>
        <dbReference type="ARBA" id="ARBA00023125"/>
    </source>
</evidence>
<proteinExistence type="inferred from homology"/>
<accession>A0ABQ2HPI4</accession>
<dbReference type="InterPro" id="IPR014284">
    <property type="entry name" value="RNA_pol_sigma-70_dom"/>
</dbReference>
<dbReference type="EMBL" id="BMLI01000001">
    <property type="protein sequence ID" value="GGM87086.1"/>
    <property type="molecule type" value="Genomic_DNA"/>
</dbReference>
<evidence type="ECO:0000313" key="9">
    <source>
        <dbReference type="Proteomes" id="UP000632339"/>
    </source>
</evidence>
<feature type="domain" description="RNA polymerase sigma-70 region 2" evidence="6">
    <location>
        <begin position="54"/>
        <end position="119"/>
    </location>
</feature>
<feature type="domain" description="RNA polymerase sigma factor 70 region 4 type 2" evidence="7">
    <location>
        <begin position="152"/>
        <end position="204"/>
    </location>
</feature>
<dbReference type="NCBIfam" id="TIGR02937">
    <property type="entry name" value="sigma70-ECF"/>
    <property type="match status" value="1"/>
</dbReference>
<dbReference type="GO" id="GO:0000428">
    <property type="term" value="C:DNA-directed RNA polymerase complex"/>
    <property type="evidence" value="ECO:0007669"/>
    <property type="project" value="UniProtKB-KW"/>
</dbReference>
<keyword evidence="9" id="KW-1185">Reference proteome</keyword>
<dbReference type="InterPro" id="IPR013324">
    <property type="entry name" value="RNA_pol_sigma_r3/r4-like"/>
</dbReference>
<evidence type="ECO:0000259" key="6">
    <source>
        <dbReference type="Pfam" id="PF04542"/>
    </source>
</evidence>
<evidence type="ECO:0000256" key="2">
    <source>
        <dbReference type="ARBA" id="ARBA00023015"/>
    </source>
</evidence>
<dbReference type="Pfam" id="PF08281">
    <property type="entry name" value="Sigma70_r4_2"/>
    <property type="match status" value="1"/>
</dbReference>
<dbReference type="InterPro" id="IPR036388">
    <property type="entry name" value="WH-like_DNA-bd_sf"/>
</dbReference>
<dbReference type="SUPFAM" id="SSF88659">
    <property type="entry name" value="Sigma3 and sigma4 domains of RNA polymerase sigma factors"/>
    <property type="match status" value="1"/>
</dbReference>
<evidence type="ECO:0000256" key="1">
    <source>
        <dbReference type="ARBA" id="ARBA00010641"/>
    </source>
</evidence>
<protein>
    <submittedName>
        <fullName evidence="8">DNA-directed RNA polymerase sigma-70 factor</fullName>
    </submittedName>
</protein>
<dbReference type="Proteomes" id="UP000632339">
    <property type="component" value="Unassembled WGS sequence"/>
</dbReference>
<dbReference type="Gene3D" id="1.10.10.10">
    <property type="entry name" value="Winged helix-like DNA-binding domain superfamily/Winged helix DNA-binding domain"/>
    <property type="match status" value="1"/>
</dbReference>
<keyword evidence="8" id="KW-0240">DNA-directed RNA polymerase</keyword>
<evidence type="ECO:0000259" key="7">
    <source>
        <dbReference type="Pfam" id="PF08281"/>
    </source>
</evidence>
<name>A0ABQ2HPI4_9BACT</name>
<organism evidence="8 9">
    <name type="scientific">Dyadobacter beijingensis</name>
    <dbReference type="NCBI Taxonomy" id="365489"/>
    <lineage>
        <taxon>Bacteria</taxon>
        <taxon>Pseudomonadati</taxon>
        <taxon>Bacteroidota</taxon>
        <taxon>Cytophagia</taxon>
        <taxon>Cytophagales</taxon>
        <taxon>Spirosomataceae</taxon>
        <taxon>Dyadobacter</taxon>
    </lineage>
</organism>
<dbReference type="SUPFAM" id="SSF88946">
    <property type="entry name" value="Sigma2 domain of RNA polymerase sigma factors"/>
    <property type="match status" value="1"/>
</dbReference>
<dbReference type="Pfam" id="PF04542">
    <property type="entry name" value="Sigma70_r2"/>
    <property type="match status" value="1"/>
</dbReference>
<comment type="caution">
    <text evidence="8">The sequence shown here is derived from an EMBL/GenBank/DDBJ whole genome shotgun (WGS) entry which is preliminary data.</text>
</comment>
<keyword evidence="5" id="KW-0804">Transcription</keyword>
<evidence type="ECO:0000313" key="8">
    <source>
        <dbReference type="EMBL" id="GGM87086.1"/>
    </source>
</evidence>
<keyword evidence="2" id="KW-0805">Transcription regulation</keyword>
<comment type="similarity">
    <text evidence="1">Belongs to the sigma-70 factor family. ECF subfamily.</text>
</comment>